<name>A0ABW8Q1H1_9NEIS</name>
<accession>A0ABW8Q1H1</accession>
<comment type="caution">
    <text evidence="1">The sequence shown here is derived from an EMBL/GenBank/DDBJ whole genome shotgun (WGS) entry which is preliminary data.</text>
</comment>
<keyword evidence="2" id="KW-1185">Reference proteome</keyword>
<evidence type="ECO:0000313" key="1">
    <source>
        <dbReference type="EMBL" id="MFK7641397.1"/>
    </source>
</evidence>
<dbReference type="Proteomes" id="UP001621964">
    <property type="component" value="Unassembled WGS sequence"/>
</dbReference>
<evidence type="ECO:0000313" key="2">
    <source>
        <dbReference type="Proteomes" id="UP001621964"/>
    </source>
</evidence>
<sequence>MILIYLNIEYFLGRSKRCLSPKDFSDLLRIYPHGYPQSLWVTITAPAKRIHFELPLCRIQAKQPPEFLTFFFMPNGNTKRTFLSESHFFIMAAHLIRIAQKKAARQPVNPFLYTIFHYLVLLENLFRRCFFSSNYYATN</sequence>
<gene>
    <name evidence="1" type="ORF">ACI43T_02635</name>
</gene>
<proteinExistence type="predicted"/>
<reference evidence="1 2" key="1">
    <citation type="submission" date="2024-11" db="EMBL/GenBank/DDBJ databases">
        <authorList>
            <person name="Mikucki A.G."/>
            <person name="Kahler C.M."/>
        </authorList>
    </citation>
    <scope>NUCLEOTIDE SEQUENCE [LARGE SCALE GENOMIC DNA]</scope>
    <source>
        <strain evidence="1 2">EXNM717</strain>
    </source>
</reference>
<dbReference type="RefSeq" id="WP_405385462.1">
    <property type="nucleotide sequence ID" value="NZ_JBJGEB010000002.1"/>
</dbReference>
<organism evidence="1 2">
    <name type="scientific">Neisseria oralis</name>
    <dbReference type="NCBI Taxonomy" id="1107316"/>
    <lineage>
        <taxon>Bacteria</taxon>
        <taxon>Pseudomonadati</taxon>
        <taxon>Pseudomonadota</taxon>
        <taxon>Betaproteobacteria</taxon>
        <taxon>Neisseriales</taxon>
        <taxon>Neisseriaceae</taxon>
        <taxon>Neisseria</taxon>
    </lineage>
</organism>
<evidence type="ECO:0008006" key="3">
    <source>
        <dbReference type="Google" id="ProtNLM"/>
    </source>
</evidence>
<protein>
    <recommendedName>
        <fullName evidence="3">Transposase</fullName>
    </recommendedName>
</protein>
<dbReference type="EMBL" id="JBJGEB010000002">
    <property type="protein sequence ID" value="MFK7641397.1"/>
    <property type="molecule type" value="Genomic_DNA"/>
</dbReference>